<reference evidence="1 2" key="1">
    <citation type="journal article" date="2017" name="Nat. Ecol. Evol.">
        <title>Scallop genome provides insights into evolution of bilaterian karyotype and development.</title>
        <authorList>
            <person name="Wang S."/>
            <person name="Zhang J."/>
            <person name="Jiao W."/>
            <person name="Li J."/>
            <person name="Xun X."/>
            <person name="Sun Y."/>
            <person name="Guo X."/>
            <person name="Huan P."/>
            <person name="Dong B."/>
            <person name="Zhang L."/>
            <person name="Hu X."/>
            <person name="Sun X."/>
            <person name="Wang J."/>
            <person name="Zhao C."/>
            <person name="Wang Y."/>
            <person name="Wang D."/>
            <person name="Huang X."/>
            <person name="Wang R."/>
            <person name="Lv J."/>
            <person name="Li Y."/>
            <person name="Zhang Z."/>
            <person name="Liu B."/>
            <person name="Lu W."/>
            <person name="Hui Y."/>
            <person name="Liang J."/>
            <person name="Zhou Z."/>
            <person name="Hou R."/>
            <person name="Li X."/>
            <person name="Liu Y."/>
            <person name="Li H."/>
            <person name="Ning X."/>
            <person name="Lin Y."/>
            <person name="Zhao L."/>
            <person name="Xing Q."/>
            <person name="Dou J."/>
            <person name="Li Y."/>
            <person name="Mao J."/>
            <person name="Guo H."/>
            <person name="Dou H."/>
            <person name="Li T."/>
            <person name="Mu C."/>
            <person name="Jiang W."/>
            <person name="Fu Q."/>
            <person name="Fu X."/>
            <person name="Miao Y."/>
            <person name="Liu J."/>
            <person name="Yu Q."/>
            <person name="Li R."/>
            <person name="Liao H."/>
            <person name="Li X."/>
            <person name="Kong Y."/>
            <person name="Jiang Z."/>
            <person name="Chourrout D."/>
            <person name="Li R."/>
            <person name="Bao Z."/>
        </authorList>
    </citation>
    <scope>NUCLEOTIDE SEQUENCE [LARGE SCALE GENOMIC DNA]</scope>
    <source>
        <strain evidence="1 2">PY_sf001</strain>
    </source>
</reference>
<evidence type="ECO:0000313" key="1">
    <source>
        <dbReference type="EMBL" id="OWF55872.1"/>
    </source>
</evidence>
<gene>
    <name evidence="1" type="ORF">KP79_PYT11652</name>
</gene>
<dbReference type="OrthoDB" id="6156809at2759"/>
<sequence length="312" mass="34557">MKSSEASYATNMATRESLKKLSKSSIQKLCEEVGIDSKGKRKEHLIGQVITSSVPTDIITPVIRQETDVIALFPSVSLLEGTENLPPFNRVRYSVVSVSELPCPSFLAIYNFMVERSRKSVHDNVEAGDEGVSVKNFKGMDRAVRHFDAGDIQDMQISRIGDKVVYVMASCLASMKKDKYTVYLCVTTNERCSVQYAYCQCPIGSRKSVHDNVEAGDEGVSVKNFKGMDRAVRHFDAGDIQDMQISRIGDKVVYVMVSCLASMKKDKYTVYLCVTTNERCSVQYAYCQCPIGCCDESQTVLNGISDGIAITT</sequence>
<comment type="caution">
    <text evidence="1">The sequence shown here is derived from an EMBL/GenBank/DDBJ whole genome shotgun (WGS) entry which is preliminary data.</text>
</comment>
<dbReference type="EMBL" id="NEDP02000459">
    <property type="protein sequence ID" value="OWF55872.1"/>
    <property type="molecule type" value="Genomic_DNA"/>
</dbReference>
<accession>A0A210R4F1</accession>
<evidence type="ECO:0000313" key="2">
    <source>
        <dbReference type="Proteomes" id="UP000242188"/>
    </source>
</evidence>
<proteinExistence type="predicted"/>
<name>A0A210R4F1_MIZYE</name>
<dbReference type="AlphaFoldDB" id="A0A210R4F1"/>
<protein>
    <submittedName>
        <fullName evidence="1">Uncharacterized protein</fullName>
    </submittedName>
</protein>
<dbReference type="Proteomes" id="UP000242188">
    <property type="component" value="Unassembled WGS sequence"/>
</dbReference>
<organism evidence="1 2">
    <name type="scientific">Mizuhopecten yessoensis</name>
    <name type="common">Japanese scallop</name>
    <name type="synonym">Patinopecten yessoensis</name>
    <dbReference type="NCBI Taxonomy" id="6573"/>
    <lineage>
        <taxon>Eukaryota</taxon>
        <taxon>Metazoa</taxon>
        <taxon>Spiralia</taxon>
        <taxon>Lophotrochozoa</taxon>
        <taxon>Mollusca</taxon>
        <taxon>Bivalvia</taxon>
        <taxon>Autobranchia</taxon>
        <taxon>Pteriomorphia</taxon>
        <taxon>Pectinida</taxon>
        <taxon>Pectinoidea</taxon>
        <taxon>Pectinidae</taxon>
        <taxon>Mizuhopecten</taxon>
    </lineage>
</organism>
<keyword evidence="2" id="KW-1185">Reference proteome</keyword>